<evidence type="ECO:0000256" key="9">
    <source>
        <dbReference type="SAM" id="Phobius"/>
    </source>
</evidence>
<feature type="transmembrane region" description="Helical" evidence="9">
    <location>
        <begin position="419"/>
        <end position="441"/>
    </location>
</feature>
<feature type="transmembrane region" description="Helical" evidence="9">
    <location>
        <begin position="287"/>
        <end position="309"/>
    </location>
</feature>
<dbReference type="PANTHER" id="PTHR42703">
    <property type="entry name" value="NADH DEHYDROGENASE"/>
    <property type="match status" value="1"/>
</dbReference>
<name>A0A1I5Q004_9RHOB</name>
<dbReference type="GO" id="GO:0005886">
    <property type="term" value="C:plasma membrane"/>
    <property type="evidence" value="ECO:0007669"/>
    <property type="project" value="UniProtKB-SubCell"/>
</dbReference>
<reference evidence="11 12" key="1">
    <citation type="submission" date="2016-10" db="EMBL/GenBank/DDBJ databases">
        <authorList>
            <person name="de Groot N.N."/>
        </authorList>
    </citation>
    <scope>NUCLEOTIDE SEQUENCE [LARGE SCALE GENOMIC DNA]</scope>
    <source>
        <strain evidence="11 12">DSM 19547</strain>
    </source>
</reference>
<feature type="transmembrane region" description="Helical" evidence="9">
    <location>
        <begin position="101"/>
        <end position="119"/>
    </location>
</feature>
<accession>A0A1I5Q004</accession>
<evidence type="ECO:0000313" key="11">
    <source>
        <dbReference type="EMBL" id="SFP39653.1"/>
    </source>
</evidence>
<comment type="function">
    <text evidence="1">NDH-1 shuttles electrons from NADH, via FMN and iron-sulfur (Fe-S) centers, to quinones in the respiratory chain. The immediate electron acceptor for the enzyme in this species is believed to be ubiquinone. Couples the redox reaction to proton translocation (for every two electrons transferred, four hydrogen ions are translocated across the cytoplasmic membrane), and thus conserves the redox energy in a proton gradient.</text>
</comment>
<dbReference type="PRINTS" id="PR01437">
    <property type="entry name" value="NUOXDRDTASE4"/>
</dbReference>
<organism evidence="11 12">
    <name type="scientific">Tranquillimonas alkanivorans</name>
    <dbReference type="NCBI Taxonomy" id="441119"/>
    <lineage>
        <taxon>Bacteria</taxon>
        <taxon>Pseudomonadati</taxon>
        <taxon>Pseudomonadota</taxon>
        <taxon>Alphaproteobacteria</taxon>
        <taxon>Rhodobacterales</taxon>
        <taxon>Roseobacteraceae</taxon>
        <taxon>Tranquillimonas</taxon>
    </lineage>
</organism>
<dbReference type="RefSeq" id="WP_093420665.1">
    <property type="nucleotide sequence ID" value="NZ_FOXA01000006.1"/>
</dbReference>
<feature type="domain" description="NADH:quinone oxidoreductase/Mrp antiporter transmembrane" evidence="10">
    <location>
        <begin position="119"/>
        <end position="374"/>
    </location>
</feature>
<dbReference type="InterPro" id="IPR003918">
    <property type="entry name" value="NADH_UbQ_OxRdtase"/>
</dbReference>
<feature type="transmembrane region" description="Helical" evidence="9">
    <location>
        <begin position="348"/>
        <end position="367"/>
    </location>
</feature>
<dbReference type="InterPro" id="IPR050586">
    <property type="entry name" value="CPA3_Na-H_Antiporter_D"/>
</dbReference>
<feature type="transmembrane region" description="Helical" evidence="9">
    <location>
        <begin position="533"/>
        <end position="550"/>
    </location>
</feature>
<keyword evidence="4" id="KW-1003">Cell membrane</keyword>
<feature type="transmembrane region" description="Helical" evidence="9">
    <location>
        <begin position="461"/>
        <end position="478"/>
    </location>
</feature>
<evidence type="ECO:0000256" key="5">
    <source>
        <dbReference type="ARBA" id="ARBA00022692"/>
    </source>
</evidence>
<evidence type="ECO:0000256" key="2">
    <source>
        <dbReference type="ARBA" id="ARBA00004651"/>
    </source>
</evidence>
<gene>
    <name evidence="11" type="ORF">SAMN04488047_1069</name>
</gene>
<feature type="transmembrane region" description="Helical" evidence="9">
    <location>
        <begin position="315"/>
        <end position="336"/>
    </location>
</feature>
<feature type="transmembrane region" description="Helical" evidence="9">
    <location>
        <begin position="31"/>
        <end position="51"/>
    </location>
</feature>
<dbReference type="STRING" id="441119.SAMN04488047_1069"/>
<dbReference type="Proteomes" id="UP000199356">
    <property type="component" value="Unassembled WGS sequence"/>
</dbReference>
<protein>
    <submittedName>
        <fullName evidence="11">Formate hydrogenlyase subunit 3/Multisubunit Na+/H+ antiporter, MnhD subunit</fullName>
    </submittedName>
</protein>
<evidence type="ECO:0000313" key="12">
    <source>
        <dbReference type="Proteomes" id="UP000199356"/>
    </source>
</evidence>
<dbReference type="GO" id="GO:0042773">
    <property type="term" value="P:ATP synthesis coupled electron transport"/>
    <property type="evidence" value="ECO:0007669"/>
    <property type="project" value="InterPro"/>
</dbReference>
<dbReference type="EMBL" id="FOXA01000006">
    <property type="protein sequence ID" value="SFP39653.1"/>
    <property type="molecule type" value="Genomic_DNA"/>
</dbReference>
<evidence type="ECO:0000256" key="6">
    <source>
        <dbReference type="ARBA" id="ARBA00022989"/>
    </source>
</evidence>
<feature type="transmembrane region" description="Helical" evidence="9">
    <location>
        <begin position="262"/>
        <end position="280"/>
    </location>
</feature>
<keyword evidence="12" id="KW-1185">Reference proteome</keyword>
<feature type="transmembrane region" description="Helical" evidence="9">
    <location>
        <begin position="125"/>
        <end position="142"/>
    </location>
</feature>
<evidence type="ECO:0000256" key="8">
    <source>
        <dbReference type="RuleBase" id="RU000320"/>
    </source>
</evidence>
<proteinExistence type="inferred from homology"/>
<evidence type="ECO:0000256" key="4">
    <source>
        <dbReference type="ARBA" id="ARBA00022475"/>
    </source>
</evidence>
<feature type="transmembrane region" description="Helical" evidence="9">
    <location>
        <begin position="231"/>
        <end position="250"/>
    </location>
</feature>
<feature type="transmembrane region" description="Helical" evidence="9">
    <location>
        <begin position="387"/>
        <end position="407"/>
    </location>
</feature>
<comment type="subcellular location">
    <subcellularLocation>
        <location evidence="2">Cell membrane</location>
        <topology evidence="2">Multi-pass membrane protein</topology>
    </subcellularLocation>
    <subcellularLocation>
        <location evidence="8">Membrane</location>
        <topology evidence="8">Multi-pass membrane protein</topology>
    </subcellularLocation>
</comment>
<sequence>MLPGPLLPLAVLAVPLGMGLLAVLPRMRAHALLMLPVAPLPALALAVFGARGEADAADILLGMRLGLDDRSALFLAASAFLWMLAGLFATAYMRDTGKREVFTGFWCLTLAGNLGVFLAQDAITFYASFTAVSLPAYILIVHEATRAALRAGRIYMILALIGETSFLAGLILAGVQAESPMIPEVSAAISTAPQGDLILGLLLVGLGIKAGLVPLHVWLPLAHPEAPTPASAVLSGAIVKAGLFGMIQFFPTGTGMEGWSTLLVWAGLIGAYFGIFAGLTQTKVKAVLAYSTVSQMGLMIAAVGVALAANDPPHVFNLVALYAAHHGLAKGALFLSTGVAHRTPRKRLWPLLAVVAVVSLSVAGFPFTGGGATKTALKSAFHGPEATLVAASAAGTGLLLLRFWYLLRFQAADAPGARAGLALSAPLYAAIAAALLLPWVLLGFAGLETAYILKPSNLLSGIWPLVAGAVIGGAAWALRPPRPPVPPGDLVVPVERAVRRAAHRHLRFAFPRPQIRPALRPERLERLLTRWDTAGLLLLAFALGLTPLLLL</sequence>
<keyword evidence="7 9" id="KW-0472">Membrane</keyword>
<evidence type="ECO:0000259" key="10">
    <source>
        <dbReference type="Pfam" id="PF00361"/>
    </source>
</evidence>
<dbReference type="GO" id="GO:0016829">
    <property type="term" value="F:lyase activity"/>
    <property type="evidence" value="ECO:0007669"/>
    <property type="project" value="UniProtKB-KW"/>
</dbReference>
<evidence type="ECO:0000256" key="7">
    <source>
        <dbReference type="ARBA" id="ARBA00023136"/>
    </source>
</evidence>
<keyword evidence="5 8" id="KW-0812">Transmembrane</keyword>
<feature type="transmembrane region" description="Helical" evidence="9">
    <location>
        <begin position="197"/>
        <end position="219"/>
    </location>
</feature>
<dbReference type="InterPro" id="IPR001750">
    <property type="entry name" value="ND/Mrp_TM"/>
</dbReference>
<feature type="transmembrane region" description="Helical" evidence="9">
    <location>
        <begin position="154"/>
        <end position="177"/>
    </location>
</feature>
<dbReference type="GO" id="GO:0008137">
    <property type="term" value="F:NADH dehydrogenase (ubiquinone) activity"/>
    <property type="evidence" value="ECO:0007669"/>
    <property type="project" value="InterPro"/>
</dbReference>
<keyword evidence="6 9" id="KW-1133">Transmembrane helix</keyword>
<feature type="transmembrane region" description="Helical" evidence="9">
    <location>
        <begin position="6"/>
        <end position="24"/>
    </location>
</feature>
<dbReference type="Pfam" id="PF00361">
    <property type="entry name" value="Proton_antipo_M"/>
    <property type="match status" value="1"/>
</dbReference>
<evidence type="ECO:0000256" key="3">
    <source>
        <dbReference type="ARBA" id="ARBA00005346"/>
    </source>
</evidence>
<comment type="similarity">
    <text evidence="3">Belongs to the CPA3 antiporters (TC 2.A.63) subunit D family.</text>
</comment>
<dbReference type="PANTHER" id="PTHR42703:SF1">
    <property type="entry name" value="NA(+)_H(+) ANTIPORTER SUBUNIT D1"/>
    <property type="match status" value="1"/>
</dbReference>
<evidence type="ECO:0000256" key="1">
    <source>
        <dbReference type="ARBA" id="ARBA00002378"/>
    </source>
</evidence>
<feature type="transmembrane region" description="Helical" evidence="9">
    <location>
        <begin position="71"/>
        <end position="89"/>
    </location>
</feature>
<keyword evidence="11" id="KW-0456">Lyase</keyword>
<dbReference type="AlphaFoldDB" id="A0A1I5Q004"/>